<dbReference type="RefSeq" id="WP_354552102.1">
    <property type="nucleotide sequence ID" value="NZ_JBEPSD010000003.1"/>
</dbReference>
<dbReference type="EMBL" id="JBEPSD010000003">
    <property type="protein sequence ID" value="MET4570690.1"/>
    <property type="molecule type" value="Genomic_DNA"/>
</dbReference>
<comment type="caution">
    <text evidence="2">The sequence shown here is derived from an EMBL/GenBank/DDBJ whole genome shotgun (WGS) entry which is preliminary data.</text>
</comment>
<evidence type="ECO:0000256" key="1">
    <source>
        <dbReference type="SAM" id="SignalP"/>
    </source>
</evidence>
<evidence type="ECO:0000313" key="3">
    <source>
        <dbReference type="Proteomes" id="UP001549251"/>
    </source>
</evidence>
<reference evidence="2 3" key="1">
    <citation type="submission" date="2024-06" db="EMBL/GenBank/DDBJ databases">
        <title>Sorghum-associated microbial communities from plants grown in Nebraska, USA.</title>
        <authorList>
            <person name="Schachtman D."/>
        </authorList>
    </citation>
    <scope>NUCLEOTIDE SEQUENCE [LARGE SCALE GENOMIC DNA]</scope>
    <source>
        <strain evidence="2 3">1757</strain>
    </source>
</reference>
<feature type="signal peptide" evidence="1">
    <location>
        <begin position="1"/>
        <end position="23"/>
    </location>
</feature>
<evidence type="ECO:0008006" key="4">
    <source>
        <dbReference type="Google" id="ProtNLM"/>
    </source>
</evidence>
<organism evidence="2 3">
    <name type="scientific">Rhodanobacter soli</name>
    <dbReference type="NCBI Taxonomy" id="590609"/>
    <lineage>
        <taxon>Bacteria</taxon>
        <taxon>Pseudomonadati</taxon>
        <taxon>Pseudomonadota</taxon>
        <taxon>Gammaproteobacteria</taxon>
        <taxon>Lysobacterales</taxon>
        <taxon>Rhodanobacteraceae</taxon>
        <taxon>Rhodanobacter</taxon>
    </lineage>
</organism>
<name>A0ABV2Q058_9GAMM</name>
<feature type="chain" id="PRO_5047261875" description="Lipoprotein" evidence="1">
    <location>
        <begin position="24"/>
        <end position="120"/>
    </location>
</feature>
<keyword evidence="3" id="KW-1185">Reference proteome</keyword>
<proteinExistence type="predicted"/>
<evidence type="ECO:0000313" key="2">
    <source>
        <dbReference type="EMBL" id="MET4570690.1"/>
    </source>
</evidence>
<dbReference type="Proteomes" id="UP001549251">
    <property type="component" value="Unassembled WGS sequence"/>
</dbReference>
<sequence length="120" mass="12969">MKQMLNFAFATALLALVGCTAKAPDPRVQTLERTLGLLNLKNPASDAMKNFTKGDLRLIGVNGFSCSLPGRPSVAQEQLAQQNGMYCLDGTSDVGLRDLNEQAAVYSARYNAALVKLIHR</sequence>
<keyword evidence="1" id="KW-0732">Signal</keyword>
<protein>
    <recommendedName>
        <fullName evidence="4">Lipoprotein</fullName>
    </recommendedName>
</protein>
<dbReference type="PROSITE" id="PS51257">
    <property type="entry name" value="PROKAR_LIPOPROTEIN"/>
    <property type="match status" value="1"/>
</dbReference>
<gene>
    <name evidence="2" type="ORF">ABIE04_003069</name>
</gene>
<accession>A0ABV2Q058</accession>